<dbReference type="InterPro" id="IPR003807">
    <property type="entry name" value="DUF202"/>
</dbReference>
<evidence type="ECO:0000256" key="5">
    <source>
        <dbReference type="SAM" id="Phobius"/>
    </source>
</evidence>
<keyword evidence="3 5" id="KW-1133">Transmembrane helix</keyword>
<evidence type="ECO:0000256" key="3">
    <source>
        <dbReference type="ARBA" id="ARBA00022989"/>
    </source>
</evidence>
<dbReference type="GO" id="GO:0012505">
    <property type="term" value="C:endomembrane system"/>
    <property type="evidence" value="ECO:0007669"/>
    <property type="project" value="UniProtKB-SubCell"/>
</dbReference>
<evidence type="ECO:0000256" key="4">
    <source>
        <dbReference type="ARBA" id="ARBA00023136"/>
    </source>
</evidence>
<dbReference type="EMBL" id="KZ805348">
    <property type="protein sequence ID" value="PVI02051.1"/>
    <property type="molecule type" value="Genomic_DNA"/>
</dbReference>
<evidence type="ECO:0000313" key="7">
    <source>
        <dbReference type="EMBL" id="PVI02051.1"/>
    </source>
</evidence>
<gene>
    <name evidence="7" type="ORF">DM02DRAFT_717577</name>
</gene>
<feature type="transmembrane region" description="Helical" evidence="5">
    <location>
        <begin position="109"/>
        <end position="132"/>
    </location>
</feature>
<name>A0A2V1DV53_9PLEO</name>
<comment type="subcellular location">
    <subcellularLocation>
        <location evidence="1">Endomembrane system</location>
        <topology evidence="1">Multi-pass membrane protein</topology>
    </subcellularLocation>
</comment>
<evidence type="ECO:0000259" key="6">
    <source>
        <dbReference type="Pfam" id="PF02656"/>
    </source>
</evidence>
<protein>
    <recommendedName>
        <fullName evidence="6">DUF202 domain-containing protein</fullName>
    </recommendedName>
</protein>
<dbReference type="InterPro" id="IPR052053">
    <property type="entry name" value="IM_YidH-like"/>
</dbReference>
<dbReference type="AlphaFoldDB" id="A0A2V1DV53"/>
<keyword evidence="8" id="KW-1185">Reference proteome</keyword>
<evidence type="ECO:0000313" key="8">
    <source>
        <dbReference type="Proteomes" id="UP000244855"/>
    </source>
</evidence>
<evidence type="ECO:0000256" key="2">
    <source>
        <dbReference type="ARBA" id="ARBA00022692"/>
    </source>
</evidence>
<dbReference type="PANTHER" id="PTHR34187:SF3">
    <property type="entry name" value="DUF DOMAIN PROTEIN (AFU_ORTHOLOGUE AFUA_6G11150)"/>
    <property type="match status" value="1"/>
</dbReference>
<feature type="transmembrane region" description="Helical" evidence="5">
    <location>
        <begin position="152"/>
        <end position="171"/>
    </location>
</feature>
<accession>A0A2V1DV53</accession>
<evidence type="ECO:0000256" key="1">
    <source>
        <dbReference type="ARBA" id="ARBA00004127"/>
    </source>
</evidence>
<keyword evidence="4 5" id="KW-0472">Membrane</keyword>
<feature type="domain" description="DUF202" evidence="6">
    <location>
        <begin position="65"/>
        <end position="136"/>
    </location>
</feature>
<organism evidence="7 8">
    <name type="scientific">Periconia macrospinosa</name>
    <dbReference type="NCBI Taxonomy" id="97972"/>
    <lineage>
        <taxon>Eukaryota</taxon>
        <taxon>Fungi</taxon>
        <taxon>Dikarya</taxon>
        <taxon>Ascomycota</taxon>
        <taxon>Pezizomycotina</taxon>
        <taxon>Dothideomycetes</taxon>
        <taxon>Pleosporomycetidae</taxon>
        <taxon>Pleosporales</taxon>
        <taxon>Massarineae</taxon>
        <taxon>Periconiaceae</taxon>
        <taxon>Periconia</taxon>
    </lineage>
</organism>
<proteinExistence type="predicted"/>
<dbReference type="OrthoDB" id="5525680at2759"/>
<feature type="transmembrane region" description="Helical" evidence="5">
    <location>
        <begin position="77"/>
        <end position="97"/>
    </location>
</feature>
<dbReference type="PANTHER" id="PTHR34187">
    <property type="entry name" value="FGR18P"/>
    <property type="match status" value="1"/>
</dbReference>
<sequence>MDFRPLQDMRDTDESVLDEPYRPFYNFWAPKPVLVKQDNEYDRTAFRERPWLGVLLFDNVSSDARDHAANERTFLSWIRLSVYMAIVSVAIVMSFHLKSKPSATEKRFSLPLGIIFWILSVICLVCGLANYIQTVAKYSRREALVQAGWKTQAVFTVVASTIVAACILFLATNAQMQR</sequence>
<reference evidence="7 8" key="1">
    <citation type="journal article" date="2018" name="Sci. Rep.">
        <title>Comparative genomics provides insights into the lifestyle and reveals functional heterogeneity of dark septate endophytic fungi.</title>
        <authorList>
            <person name="Knapp D.G."/>
            <person name="Nemeth J.B."/>
            <person name="Barry K."/>
            <person name="Hainaut M."/>
            <person name="Henrissat B."/>
            <person name="Johnson J."/>
            <person name="Kuo A."/>
            <person name="Lim J.H.P."/>
            <person name="Lipzen A."/>
            <person name="Nolan M."/>
            <person name="Ohm R.A."/>
            <person name="Tamas L."/>
            <person name="Grigoriev I.V."/>
            <person name="Spatafora J.W."/>
            <person name="Nagy L.G."/>
            <person name="Kovacs G.M."/>
        </authorList>
    </citation>
    <scope>NUCLEOTIDE SEQUENCE [LARGE SCALE GENOMIC DNA]</scope>
    <source>
        <strain evidence="7 8">DSE2036</strain>
    </source>
</reference>
<dbReference type="Proteomes" id="UP000244855">
    <property type="component" value="Unassembled WGS sequence"/>
</dbReference>
<keyword evidence="2 5" id="KW-0812">Transmembrane</keyword>
<dbReference type="Pfam" id="PF02656">
    <property type="entry name" value="DUF202"/>
    <property type="match status" value="1"/>
</dbReference>